<dbReference type="RefSeq" id="WP_114984427.1">
    <property type="nucleotide sequence ID" value="NZ_CP027806.1"/>
</dbReference>
<dbReference type="InterPro" id="IPR014914">
    <property type="entry name" value="RES_dom"/>
</dbReference>
<keyword evidence="3" id="KW-1185">Reference proteome</keyword>
<protein>
    <submittedName>
        <fullName evidence="2">RES domain-containing protein</fullName>
    </submittedName>
</protein>
<dbReference type="OrthoDB" id="9789501at2"/>
<name>A0A345UL52_9BACT</name>
<evidence type="ECO:0000313" key="3">
    <source>
        <dbReference type="Proteomes" id="UP000254808"/>
    </source>
</evidence>
<dbReference type="Pfam" id="PF08808">
    <property type="entry name" value="RES"/>
    <property type="match status" value="1"/>
</dbReference>
<evidence type="ECO:0000313" key="2">
    <source>
        <dbReference type="EMBL" id="AXJ01204.1"/>
    </source>
</evidence>
<proteinExistence type="predicted"/>
<evidence type="ECO:0000259" key="1">
    <source>
        <dbReference type="SMART" id="SM00953"/>
    </source>
</evidence>
<sequence length="147" mass="16726">MFVYRISLARWAGALSGSGRPGRWNSAGQYVVYTASSRALSCLEYLVHVGGERAFMRYKLTQIEIPDKCSRQIILPASLPENWHRVQNYHLCQPVGDRWADGLESLILMVPSAIISDEFNIIINPAHPQFSQVKISEIKDFTFDQRL</sequence>
<dbReference type="SMART" id="SM00953">
    <property type="entry name" value="RES"/>
    <property type="match status" value="1"/>
</dbReference>
<dbReference type="EMBL" id="CP027806">
    <property type="protein sequence ID" value="AXJ01204.1"/>
    <property type="molecule type" value="Genomic_DNA"/>
</dbReference>
<dbReference type="Proteomes" id="UP000254808">
    <property type="component" value="Chromosome"/>
</dbReference>
<accession>A0A345UL52</accession>
<feature type="domain" description="RES" evidence="1">
    <location>
        <begin position="14"/>
        <end position="137"/>
    </location>
</feature>
<organism evidence="2 3">
    <name type="scientific">Cyclonatronum proteinivorum</name>
    <dbReference type="NCBI Taxonomy" id="1457365"/>
    <lineage>
        <taxon>Bacteria</taxon>
        <taxon>Pseudomonadati</taxon>
        <taxon>Balneolota</taxon>
        <taxon>Balneolia</taxon>
        <taxon>Balneolales</taxon>
        <taxon>Cyclonatronaceae</taxon>
        <taxon>Cyclonatronum</taxon>
    </lineage>
</organism>
<dbReference type="KEGG" id="cprv:CYPRO_1954"/>
<gene>
    <name evidence="2" type="ORF">CYPRO_1954</name>
</gene>
<reference evidence="2 3" key="1">
    <citation type="submission" date="2018-03" db="EMBL/GenBank/DDBJ databases">
        <title>Phenotypic and genomic properties of Cyclonatronum proteinivorum gen. nov., sp. nov., a haloalkaliphilic bacteroidete from soda lakes possessing Na+-translocating rhodopsin.</title>
        <authorList>
            <person name="Toshchakov S.V."/>
            <person name="Korzhenkov A."/>
            <person name="Samarov N.I."/>
            <person name="Kublanov I.V."/>
            <person name="Muntyan M.S."/>
            <person name="Sorokin D.Y."/>
        </authorList>
    </citation>
    <scope>NUCLEOTIDE SEQUENCE [LARGE SCALE GENOMIC DNA]</scope>
    <source>
        <strain evidence="2 3">Omega</strain>
    </source>
</reference>
<dbReference type="AlphaFoldDB" id="A0A345UL52"/>